<feature type="active site" description="Proton donor" evidence="1">
    <location>
        <position position="88"/>
    </location>
</feature>
<dbReference type="UniPathway" id="UPA00109">
    <property type="reaction ID" value="UER00183"/>
</dbReference>
<dbReference type="VEuPathDB" id="FungiDB:An16g00110"/>
<organism evidence="4 5">
    <name type="scientific">Aspergillus niger</name>
    <dbReference type="NCBI Taxonomy" id="5061"/>
    <lineage>
        <taxon>Eukaryota</taxon>
        <taxon>Fungi</taxon>
        <taxon>Dikarya</taxon>
        <taxon>Ascomycota</taxon>
        <taxon>Pezizomycotina</taxon>
        <taxon>Eurotiomycetes</taxon>
        <taxon>Eurotiomycetidae</taxon>
        <taxon>Eurotiales</taxon>
        <taxon>Aspergillaceae</taxon>
        <taxon>Aspergillus</taxon>
        <taxon>Aspergillus subgen. Circumdati</taxon>
    </lineage>
</organism>
<dbReference type="InterPro" id="IPR013785">
    <property type="entry name" value="Aldolase_TIM"/>
</dbReference>
<comment type="pathway">
    <text evidence="3">Carbohydrate degradation; glycolysis; D-glyceraldehyde 3-phosphate and glycerone phosphate from D-glucose: step 4/4.</text>
</comment>
<feature type="binding site" evidence="2">
    <location>
        <position position="89"/>
    </location>
    <ligand>
        <name>Zn(2+)</name>
        <dbReference type="ChEBI" id="CHEBI:29105"/>
        <label>1</label>
        <note>catalytic</note>
    </ligand>
</feature>
<dbReference type="PANTHER" id="PTHR30304">
    <property type="entry name" value="D-TAGATOSE-1,6-BISPHOSPHATE ALDOLASE"/>
    <property type="match status" value="1"/>
</dbReference>
<feature type="binding site" evidence="2">
    <location>
        <position position="140"/>
    </location>
    <ligand>
        <name>Zn(2+)</name>
        <dbReference type="ChEBI" id="CHEBI:29105"/>
        <label>2</label>
    </ligand>
</feature>
<dbReference type="SUPFAM" id="SSF51569">
    <property type="entry name" value="Aldolase"/>
    <property type="match status" value="1"/>
</dbReference>
<dbReference type="Gene3D" id="3.20.20.70">
    <property type="entry name" value="Aldolase class I"/>
    <property type="match status" value="1"/>
</dbReference>
<keyword evidence="2 3" id="KW-0862">Zinc</keyword>
<dbReference type="VEuPathDB" id="FungiDB:ASPNIDRAFT2_211172"/>
<evidence type="ECO:0000313" key="5">
    <source>
        <dbReference type="Proteomes" id="UP000068243"/>
    </source>
</evidence>
<dbReference type="EMBL" id="BCMY01000022">
    <property type="protein sequence ID" value="GAQ46740.1"/>
    <property type="molecule type" value="Genomic_DNA"/>
</dbReference>
<dbReference type="InterPro" id="IPR050246">
    <property type="entry name" value="Class_II_FBP_aldolase"/>
</dbReference>
<keyword evidence="3" id="KW-0324">Glycolysis</keyword>
<reference evidence="5" key="1">
    <citation type="journal article" date="2016" name="Genome Announc.">
        <title>Draft genome sequence of Aspergillus niger strain An76.</title>
        <authorList>
            <person name="Gong W."/>
            <person name="Cheng Z."/>
            <person name="Zhang H."/>
            <person name="Liu L."/>
            <person name="Gao P."/>
            <person name="Wang L."/>
        </authorList>
    </citation>
    <scope>NUCLEOTIDE SEQUENCE [LARGE SCALE GENOMIC DNA]</scope>
    <source>
        <strain evidence="5">An76</strain>
    </source>
</reference>
<dbReference type="InterPro" id="IPR000771">
    <property type="entry name" value="FBA_II"/>
</dbReference>
<comment type="cofactor">
    <cofactor evidence="2 3">
        <name>Zn(2+)</name>
        <dbReference type="ChEBI" id="CHEBI:29105"/>
    </cofactor>
    <text evidence="2 3">Binds 2 Zn(2+) ions per subunit. One is catalytic and the other provides a structural contribution.</text>
</comment>
<dbReference type="Pfam" id="PF01116">
    <property type="entry name" value="F_bP_aldolase"/>
    <property type="match status" value="1"/>
</dbReference>
<evidence type="ECO:0000256" key="2">
    <source>
        <dbReference type="PIRSR" id="PIRSR001359-3"/>
    </source>
</evidence>
<comment type="similarity">
    <text evidence="3">Belongs to the class II fructose-bisphosphate aldolase family.</text>
</comment>
<name>A0A100ISY1_ASPNG</name>
<dbReference type="GO" id="GO:0008270">
    <property type="term" value="F:zinc ion binding"/>
    <property type="evidence" value="ECO:0007669"/>
    <property type="project" value="UniProtKB-UniRule"/>
</dbReference>
<feature type="binding site" evidence="2">
    <location>
        <position position="110"/>
    </location>
    <ligand>
        <name>Zn(2+)</name>
        <dbReference type="ChEBI" id="CHEBI:29105"/>
        <label>2</label>
    </ligand>
</feature>
<dbReference type="VEuPathDB" id="FungiDB:ATCC64974_3760"/>
<proteinExistence type="inferred from homology"/>
<evidence type="ECO:0000256" key="1">
    <source>
        <dbReference type="PIRSR" id="PIRSR001359-1"/>
    </source>
</evidence>
<feature type="binding site" evidence="2">
    <location>
        <position position="218"/>
    </location>
    <ligand>
        <name>Zn(2+)</name>
        <dbReference type="ChEBI" id="CHEBI:29105"/>
        <label>1</label>
        <note>catalytic</note>
    </ligand>
</feature>
<evidence type="ECO:0000256" key="3">
    <source>
        <dbReference type="RuleBase" id="RU366023"/>
    </source>
</evidence>
<protein>
    <recommendedName>
        <fullName evidence="3">Fructose-bisphosphate aldolase</fullName>
        <shortName evidence="3">FBP aldolase</shortName>
        <ecNumber evidence="3">4.1.2.13</ecNumber>
    </recommendedName>
</protein>
<dbReference type="PANTHER" id="PTHR30304:SF0">
    <property type="entry name" value="D-TAGATOSE-1,6-BISPHOSPHATE ALDOLASE SUBUNIT GATY-RELATED"/>
    <property type="match status" value="1"/>
</dbReference>
<comment type="catalytic activity">
    <reaction evidence="3">
        <text>beta-D-fructose 1,6-bisphosphate = D-glyceraldehyde 3-phosphate + dihydroxyacetone phosphate</text>
        <dbReference type="Rhea" id="RHEA:14729"/>
        <dbReference type="ChEBI" id="CHEBI:32966"/>
        <dbReference type="ChEBI" id="CHEBI:57642"/>
        <dbReference type="ChEBI" id="CHEBI:59776"/>
        <dbReference type="EC" id="4.1.2.13"/>
    </reaction>
</comment>
<dbReference type="GO" id="GO:0004332">
    <property type="term" value="F:fructose-bisphosphate aldolase activity"/>
    <property type="evidence" value="ECO:0007669"/>
    <property type="project" value="UniProtKB-EC"/>
</dbReference>
<gene>
    <name evidence="4" type="ORF">ABL_09401</name>
</gene>
<sequence>MSTYPQSYHTNRTRSILHAAKIGKYAVGAYNCYNTDGIMAVIRAAERAHSPAIIQLFPWTMHFQGEHFIRFVVTAAHAASVPIAVHLDHCIEPADIDFALTLPFDSIMIDGSSMDEAENVAVCASTVARAHERGMAVEVELGRIEGGEDGLPNMDLGSVMTSPGDAREFLEATQADFLAPSFGNVHGGYGVVGAEGCWDLELLQQIEEAVPSTPLVLHGTHPVSDELFLKAIECGMSKVNVNRTVRDNYTAFVAEHAGKLELTVLKARAVEIYAESVERVMKLFGSAGKA</sequence>
<dbReference type="PIRSF" id="PIRSF001359">
    <property type="entry name" value="F_bP_aldolase_II"/>
    <property type="match status" value="1"/>
</dbReference>
<dbReference type="Proteomes" id="UP000068243">
    <property type="component" value="Unassembled WGS sequence"/>
</dbReference>
<comment type="function">
    <text evidence="3">Catalyzes the aldol condensation of dihydroxyacetone phosphate (DHAP or glycerone-phosphate) with glyceraldehyde 3-phosphate (G3P) to form fructose 1,6-bisphosphate (FBP) in gluconeogenesis and the reverse reaction in glycolysis.</text>
</comment>
<dbReference type="OrthoDB" id="2558351at2759"/>
<dbReference type="GO" id="GO:0006096">
    <property type="term" value="P:glycolytic process"/>
    <property type="evidence" value="ECO:0007669"/>
    <property type="project" value="UniProtKB-UniPathway"/>
</dbReference>
<dbReference type="OMA" id="ICARNIK"/>
<feature type="binding site" evidence="2">
    <location>
        <position position="186"/>
    </location>
    <ligand>
        <name>Zn(2+)</name>
        <dbReference type="ChEBI" id="CHEBI:29105"/>
        <label>1</label>
        <note>catalytic</note>
    </ligand>
</feature>
<accession>A0A100ISY1</accession>
<keyword evidence="3" id="KW-0456">Lyase</keyword>
<dbReference type="AlphaFoldDB" id="A0A100ISY1"/>
<comment type="caution">
    <text evidence="4">The sequence shown here is derived from an EMBL/GenBank/DDBJ whole genome shotgun (WGS) entry which is preliminary data.</text>
</comment>
<evidence type="ECO:0000313" key="4">
    <source>
        <dbReference type="EMBL" id="GAQ46740.1"/>
    </source>
</evidence>
<dbReference type="EC" id="4.1.2.13" evidence="3"/>
<dbReference type="VEuPathDB" id="FungiDB:M747DRAFT_249328"/>
<keyword evidence="2 3" id="KW-0479">Metal-binding</keyword>